<feature type="transmembrane region" description="Helical" evidence="1">
    <location>
        <begin position="36"/>
        <end position="56"/>
    </location>
</feature>
<keyword evidence="1" id="KW-0472">Membrane</keyword>
<sequence>MISVFPGPQTTSIDFLQASKSLPLQLSKSLVTHNAIIAYIIPHVAAATIALPIMYLDVAVTSQNDKVAIRRHSREVVHVLDARIIFDVAFELPGGLYLRSLFYILCAVVLLENIKGLTVDISSDAGFEPSYWLNLSRNAERVQTMDVSGQAAMYLISALKQEPSLGQAFSAARVLLFPALKTLIFGRSTTTKH</sequence>
<reference evidence="2 3" key="1">
    <citation type="journal article" date="2012" name="New Phytol.">
        <title>Insight into trade-off between wood decay and parasitism from the genome of a fungal forest pathogen.</title>
        <authorList>
            <person name="Olson A."/>
            <person name="Aerts A."/>
            <person name="Asiegbu F."/>
            <person name="Belbahri L."/>
            <person name="Bouzid O."/>
            <person name="Broberg A."/>
            <person name="Canback B."/>
            <person name="Coutinho P.M."/>
            <person name="Cullen D."/>
            <person name="Dalman K."/>
            <person name="Deflorio G."/>
            <person name="van Diepen L.T."/>
            <person name="Dunand C."/>
            <person name="Duplessis S."/>
            <person name="Durling M."/>
            <person name="Gonthier P."/>
            <person name="Grimwood J."/>
            <person name="Fossdal C.G."/>
            <person name="Hansson D."/>
            <person name="Henrissat B."/>
            <person name="Hietala A."/>
            <person name="Himmelstrand K."/>
            <person name="Hoffmeister D."/>
            <person name="Hogberg N."/>
            <person name="James T.Y."/>
            <person name="Karlsson M."/>
            <person name="Kohler A."/>
            <person name="Kues U."/>
            <person name="Lee Y.H."/>
            <person name="Lin Y.C."/>
            <person name="Lind M."/>
            <person name="Lindquist E."/>
            <person name="Lombard V."/>
            <person name="Lucas S."/>
            <person name="Lunden K."/>
            <person name="Morin E."/>
            <person name="Murat C."/>
            <person name="Park J."/>
            <person name="Raffaello T."/>
            <person name="Rouze P."/>
            <person name="Salamov A."/>
            <person name="Schmutz J."/>
            <person name="Solheim H."/>
            <person name="Stahlberg J."/>
            <person name="Velez H."/>
            <person name="de Vries R.P."/>
            <person name="Wiebenga A."/>
            <person name="Woodward S."/>
            <person name="Yakovlev I."/>
            <person name="Garbelotto M."/>
            <person name="Martin F."/>
            <person name="Grigoriev I.V."/>
            <person name="Stenlid J."/>
        </authorList>
    </citation>
    <scope>NUCLEOTIDE SEQUENCE [LARGE SCALE GENOMIC DNA]</scope>
    <source>
        <strain evidence="2 3">TC 32-1</strain>
    </source>
</reference>
<dbReference type="HOGENOM" id="CLU_1408945_0_0_1"/>
<proteinExistence type="predicted"/>
<keyword evidence="1" id="KW-1133">Transmembrane helix</keyword>
<dbReference type="KEGG" id="hir:HETIRDRAFT_103437"/>
<dbReference type="AlphaFoldDB" id="W4K3W1"/>
<organism evidence="2 3">
    <name type="scientific">Heterobasidion irregulare (strain TC 32-1)</name>
    <dbReference type="NCBI Taxonomy" id="747525"/>
    <lineage>
        <taxon>Eukaryota</taxon>
        <taxon>Fungi</taxon>
        <taxon>Dikarya</taxon>
        <taxon>Basidiomycota</taxon>
        <taxon>Agaricomycotina</taxon>
        <taxon>Agaricomycetes</taxon>
        <taxon>Russulales</taxon>
        <taxon>Bondarzewiaceae</taxon>
        <taxon>Heterobasidion</taxon>
        <taxon>Heterobasidion annosum species complex</taxon>
    </lineage>
</organism>
<evidence type="ECO:0000256" key="1">
    <source>
        <dbReference type="SAM" id="Phobius"/>
    </source>
</evidence>
<keyword evidence="3" id="KW-1185">Reference proteome</keyword>
<dbReference type="Proteomes" id="UP000030671">
    <property type="component" value="Unassembled WGS sequence"/>
</dbReference>
<dbReference type="GeneID" id="20665906"/>
<accession>W4K3W1</accession>
<gene>
    <name evidence="2" type="ORF">HETIRDRAFT_103437</name>
</gene>
<name>W4K3W1_HETIT</name>
<dbReference type="RefSeq" id="XP_009548554.1">
    <property type="nucleotide sequence ID" value="XM_009550259.1"/>
</dbReference>
<evidence type="ECO:0000313" key="3">
    <source>
        <dbReference type="Proteomes" id="UP000030671"/>
    </source>
</evidence>
<dbReference type="EMBL" id="KI925460">
    <property type="protein sequence ID" value="ETW80030.1"/>
    <property type="molecule type" value="Genomic_DNA"/>
</dbReference>
<evidence type="ECO:0000313" key="2">
    <source>
        <dbReference type="EMBL" id="ETW80030.1"/>
    </source>
</evidence>
<protein>
    <submittedName>
        <fullName evidence="2">Uncharacterized protein</fullName>
    </submittedName>
</protein>
<dbReference type="InParanoid" id="W4K3W1"/>
<keyword evidence="1" id="KW-0812">Transmembrane</keyword>